<dbReference type="GO" id="GO:0051539">
    <property type="term" value="F:4 iron, 4 sulfur cluster binding"/>
    <property type="evidence" value="ECO:0007669"/>
    <property type="project" value="UniProtKB-KW"/>
</dbReference>
<evidence type="ECO:0000256" key="6">
    <source>
        <dbReference type="ARBA" id="ARBA00023014"/>
    </source>
</evidence>
<keyword evidence="8" id="KW-0624">Polysaccharide degradation</keyword>
<dbReference type="SUPFAM" id="SSF51905">
    <property type="entry name" value="FAD/NAD(P)-binding domain"/>
    <property type="match status" value="2"/>
</dbReference>
<keyword evidence="2" id="KW-0479">Metal-binding</keyword>
<proteinExistence type="predicted"/>
<organism evidence="10">
    <name type="scientific">viral metagenome</name>
    <dbReference type="NCBI Taxonomy" id="1070528"/>
    <lineage>
        <taxon>unclassified sequences</taxon>
        <taxon>metagenomes</taxon>
        <taxon>organismal metagenomes</taxon>
    </lineage>
</organism>
<protein>
    <recommendedName>
        <fullName evidence="9">GH10 domain-containing protein</fullName>
    </recommendedName>
</protein>
<dbReference type="Pfam" id="PF12831">
    <property type="entry name" value="FAD_oxidored"/>
    <property type="match status" value="2"/>
</dbReference>
<keyword evidence="4" id="KW-0560">Oxidoreductase</keyword>
<evidence type="ECO:0000256" key="3">
    <source>
        <dbReference type="ARBA" id="ARBA00022801"/>
    </source>
</evidence>
<evidence type="ECO:0000313" key="10">
    <source>
        <dbReference type="EMBL" id="QHT91530.1"/>
    </source>
</evidence>
<evidence type="ECO:0000256" key="8">
    <source>
        <dbReference type="ARBA" id="ARBA00023326"/>
    </source>
</evidence>
<keyword evidence="3" id="KW-0378">Hydrolase</keyword>
<keyword evidence="5" id="KW-0408">Iron</keyword>
<dbReference type="Gene3D" id="3.50.50.60">
    <property type="entry name" value="FAD/NAD(P)-binding domain"/>
    <property type="match status" value="2"/>
</dbReference>
<feature type="domain" description="GH10" evidence="9">
    <location>
        <begin position="1189"/>
        <end position="1434"/>
    </location>
</feature>
<keyword evidence="1" id="KW-0004">4Fe-4S</keyword>
<evidence type="ECO:0000256" key="4">
    <source>
        <dbReference type="ARBA" id="ARBA00023002"/>
    </source>
</evidence>
<dbReference type="GO" id="GO:0004553">
    <property type="term" value="F:hydrolase activity, hydrolyzing O-glycosyl compounds"/>
    <property type="evidence" value="ECO:0007669"/>
    <property type="project" value="InterPro"/>
</dbReference>
<dbReference type="SUPFAM" id="SSF51445">
    <property type="entry name" value="(Trans)glycosidases"/>
    <property type="match status" value="1"/>
</dbReference>
<evidence type="ECO:0000256" key="2">
    <source>
        <dbReference type="ARBA" id="ARBA00022723"/>
    </source>
</evidence>
<dbReference type="InterPro" id="IPR036188">
    <property type="entry name" value="FAD/NAD-bd_sf"/>
</dbReference>
<keyword evidence="6" id="KW-0411">Iron-sulfur</keyword>
<dbReference type="InterPro" id="IPR039650">
    <property type="entry name" value="HdrA-like"/>
</dbReference>
<name>A0A6C0IFT8_9ZZZZ</name>
<sequence length="1525" mass="173809">MPTYDSDICIYGATSGGIMSAWKAARMGMTISIISNNNHIGGMTTGGLSFLDSSAISKPTGDLYTFFNLIQSKDGEKVVNPLTKGWKTPRPEIAPSEYLQAFQMIFNNYKTLINLYKNQRISGITMLDKKITRIQMTNFNIFTAKIFIDASYEGDLLKYSGVPYSMIRESSDTYGETTQAGVRVSYTIGVEAHKTAGDTTSEILGANINGIRIPTVRSNETVVNGQESKDLMENTYRLCITNTPSKMIPFTDPAILPPASSGYVYKAEDYEILIRYCEYSFKKGDITLDHPMPNGLTYSWPKTSPDASEDQQGTKYHDWNGNYWLVGMSRDYLEDNSGNIDYNKREQIEKASEWWQRGFMYTLATNTRVPLITRNSVSQWGLAKDEFKTNRNWPTCFYLREGRRMKSDYILKNVADSLSSRHVISESKYMLDAHACSLIVKQDPKDNKFKFYVEGGIPDDRNLKNTTIPYETIIPPRDKCTNLFVTWSISASRLTFASIRMEPVFMQIGLVAGAAAALCIQKNLGVQDLLYTDLETHINFPKTDSDICIYGATSGGIMSAWKAARMGMTISIISNNNHIGGMTSGGLTALDYGIRKPEGDLYTFFNSAEAIDPDTKGWKRKESRPGAADVIQTRPSKYLTEFNKIINSSTKIKLYKNQRICGITMVDNKIKSIQMTNTNIFTAKIFIDATYEGDLLKYSGVPYSMVRESRDTYNEDSAGAFSLIPYRVDAYNTPDNPTTGIIGGLINGIQIPKVTTEILPEGEESRNLMEYTYRLCITDRPAAEKIGFGTQEFKPPSYNSNHYKFVVRHSQTRLSKYLETWDISSSDATDFNGNYWLEGIATDYLENASGNIDYPRRTQIETASQYWQRGVLYTLATHPDINESIRNAVSKWGLAKDEFKTNSNWPTCFYVREGRRMKSDYILTNVEDPRASQNVISQSIYFIDSHGCSIIVKASDKKLYSEGWLMGIPDDQPKNKTIPYETIIPPRDKCTNLFVTWSISASRLTFTSIRMEPVFMQISLAAGAAAALCINGKYNVQDLPYEQLSKYMSCTLSIPYSITSFEPFESLSVIRQSRGIPMLFGFRIGDGALDNAGMPIQNTENKVKILQIARYAFDTFRVKHNTSLNQYCLPTNSLSNINDNFKKFYYDNRLKNGGCYGLGEGYTGWYNKIQYELIRDNTSLSPAQKKDQFRNMIRTSMARQVRDYELDKQYLHYIISNEDIQHHDENNFPTKFIEQIKLFSGIASPTLKEVLDAQKDYIAECFKHAYDAFPRIADRKFLYIGGYNMEQRATTLKEYLDLAKYINDKYHNVVHGLMIQGHIGILNFTPKEIEEKLRKIEKLINIARNSGYDVSIYEFDHKIFDEHFYRELAQKVNEKDDNNHIIVRPGEHRVPIPADYIRQADIYRKCLNIFLNQGVCQFQVWDSSDSGSWQNKKHYTKIDIGPPGNPQWRDIRVGDNVRNISKTQYIIQRADQALFYDDLTPKPCYNEIVSLLKNYNVSHYDSKKSIFYPYNPLNLGYSDLASLGD</sequence>
<dbReference type="InterPro" id="IPR017853">
    <property type="entry name" value="GH"/>
</dbReference>
<evidence type="ECO:0000259" key="9">
    <source>
        <dbReference type="Pfam" id="PF00331"/>
    </source>
</evidence>
<evidence type="ECO:0000256" key="7">
    <source>
        <dbReference type="ARBA" id="ARBA00023277"/>
    </source>
</evidence>
<dbReference type="GO" id="GO:0046872">
    <property type="term" value="F:metal ion binding"/>
    <property type="evidence" value="ECO:0007669"/>
    <property type="project" value="UniProtKB-KW"/>
</dbReference>
<dbReference type="Gene3D" id="3.20.20.80">
    <property type="entry name" value="Glycosidases"/>
    <property type="match status" value="1"/>
</dbReference>
<dbReference type="Pfam" id="PF00331">
    <property type="entry name" value="Glyco_hydro_10"/>
    <property type="match status" value="1"/>
</dbReference>
<dbReference type="GO" id="GO:0016491">
    <property type="term" value="F:oxidoreductase activity"/>
    <property type="evidence" value="ECO:0007669"/>
    <property type="project" value="UniProtKB-KW"/>
</dbReference>
<evidence type="ECO:0000256" key="5">
    <source>
        <dbReference type="ARBA" id="ARBA00023004"/>
    </source>
</evidence>
<reference evidence="10" key="1">
    <citation type="journal article" date="2020" name="Nature">
        <title>Giant virus diversity and host interactions through global metagenomics.</title>
        <authorList>
            <person name="Schulz F."/>
            <person name="Roux S."/>
            <person name="Paez-Espino D."/>
            <person name="Jungbluth S."/>
            <person name="Walsh D.A."/>
            <person name="Denef V.J."/>
            <person name="McMahon K.D."/>
            <person name="Konstantinidis K.T."/>
            <person name="Eloe-Fadrosh E.A."/>
            <person name="Kyrpides N.C."/>
            <person name="Woyke T."/>
        </authorList>
    </citation>
    <scope>NUCLEOTIDE SEQUENCE</scope>
    <source>
        <strain evidence="10">GVMAG-M-3300023184-77</strain>
    </source>
</reference>
<dbReference type="PANTHER" id="PTHR43498:SF1">
    <property type="entry name" value="COB--COM HETERODISULFIDE REDUCTASE IRON-SULFUR SUBUNIT A"/>
    <property type="match status" value="1"/>
</dbReference>
<evidence type="ECO:0000256" key="1">
    <source>
        <dbReference type="ARBA" id="ARBA00022485"/>
    </source>
</evidence>
<keyword evidence="7" id="KW-0119">Carbohydrate metabolism</keyword>
<accession>A0A6C0IFT8</accession>
<dbReference type="EMBL" id="MN740165">
    <property type="protein sequence ID" value="QHT91530.1"/>
    <property type="molecule type" value="Genomic_DNA"/>
</dbReference>
<dbReference type="InterPro" id="IPR001000">
    <property type="entry name" value="GH10_dom"/>
</dbReference>
<dbReference type="GO" id="GO:0000272">
    <property type="term" value="P:polysaccharide catabolic process"/>
    <property type="evidence" value="ECO:0007669"/>
    <property type="project" value="UniProtKB-KW"/>
</dbReference>
<dbReference type="PANTHER" id="PTHR43498">
    <property type="entry name" value="FERREDOXIN:COB-COM HETERODISULFIDE REDUCTASE SUBUNIT A"/>
    <property type="match status" value="1"/>
</dbReference>